<organism evidence="2 3">
    <name type="scientific">Olivibacter ginsenosidimutans</name>
    <dbReference type="NCBI Taxonomy" id="1176537"/>
    <lineage>
        <taxon>Bacteria</taxon>
        <taxon>Pseudomonadati</taxon>
        <taxon>Bacteroidota</taxon>
        <taxon>Sphingobacteriia</taxon>
        <taxon>Sphingobacteriales</taxon>
        <taxon>Sphingobacteriaceae</taxon>
        <taxon>Olivibacter</taxon>
    </lineage>
</organism>
<proteinExistence type="predicted"/>
<reference evidence="3" key="1">
    <citation type="journal article" date="2019" name="Int. J. Syst. Evol. Microbiol.">
        <title>The Global Catalogue of Microorganisms (GCM) 10K type strain sequencing project: providing services to taxonomists for standard genome sequencing and annotation.</title>
        <authorList>
            <consortium name="The Broad Institute Genomics Platform"/>
            <consortium name="The Broad Institute Genome Sequencing Center for Infectious Disease"/>
            <person name="Wu L."/>
            <person name="Ma J."/>
        </authorList>
    </citation>
    <scope>NUCLEOTIDE SEQUENCE [LARGE SCALE GENOMIC DNA]</scope>
    <source>
        <strain evidence="3">JCM 18200</strain>
    </source>
</reference>
<dbReference type="EMBL" id="BAABIQ010000002">
    <property type="protein sequence ID" value="GAA4778813.1"/>
    <property type="molecule type" value="Genomic_DNA"/>
</dbReference>
<keyword evidence="3" id="KW-1185">Reference proteome</keyword>
<keyword evidence="1" id="KW-1133">Transmembrane helix</keyword>
<feature type="transmembrane region" description="Helical" evidence="1">
    <location>
        <begin position="16"/>
        <end position="35"/>
    </location>
</feature>
<protein>
    <submittedName>
        <fullName evidence="2">Uncharacterized protein</fullName>
    </submittedName>
</protein>
<comment type="caution">
    <text evidence="2">The sequence shown here is derived from an EMBL/GenBank/DDBJ whole genome shotgun (WGS) entry which is preliminary data.</text>
</comment>
<keyword evidence="1" id="KW-0472">Membrane</keyword>
<gene>
    <name evidence="2" type="ORF">GCM10023231_01740</name>
</gene>
<evidence type="ECO:0000313" key="3">
    <source>
        <dbReference type="Proteomes" id="UP001501411"/>
    </source>
</evidence>
<evidence type="ECO:0000313" key="2">
    <source>
        <dbReference type="EMBL" id="GAA4778813.1"/>
    </source>
</evidence>
<evidence type="ECO:0000256" key="1">
    <source>
        <dbReference type="SAM" id="Phobius"/>
    </source>
</evidence>
<name>A0ABP9AC95_9SPHI</name>
<sequence>MLKAASYNKGGRNKSIMISGLISIAGIAGTKPIAIPTSSNSNGIGNLILSATADAIIMMAIIIRTMV</sequence>
<accession>A0ABP9AC95</accession>
<keyword evidence="1" id="KW-0812">Transmembrane</keyword>
<feature type="transmembrane region" description="Helical" evidence="1">
    <location>
        <begin position="47"/>
        <end position="66"/>
    </location>
</feature>
<dbReference type="Proteomes" id="UP001501411">
    <property type="component" value="Unassembled WGS sequence"/>
</dbReference>